<feature type="transmembrane region" description="Helical" evidence="6">
    <location>
        <begin position="565"/>
        <end position="584"/>
    </location>
</feature>
<keyword evidence="5" id="KW-0175">Coiled coil</keyword>
<feature type="transmembrane region" description="Helical" evidence="6">
    <location>
        <begin position="488"/>
        <end position="511"/>
    </location>
</feature>
<evidence type="ECO:0000259" key="7">
    <source>
        <dbReference type="Pfam" id="PF02517"/>
    </source>
</evidence>
<dbReference type="Proteomes" id="UP000609849">
    <property type="component" value="Unassembled WGS sequence"/>
</dbReference>
<dbReference type="EMBL" id="JACRWE010000008">
    <property type="protein sequence ID" value="MBC5997877.1"/>
    <property type="molecule type" value="Genomic_DNA"/>
</dbReference>
<keyword evidence="10" id="KW-1185">Reference proteome</keyword>
<dbReference type="NCBIfam" id="NF041647">
    <property type="entry name" value="ABC_perm_CPBP"/>
    <property type="match status" value="1"/>
</dbReference>
<accession>A0ABR7JSJ2</accession>
<protein>
    <submittedName>
        <fullName evidence="9">CPBP family intramembrane metalloprotease</fullName>
    </submittedName>
</protein>
<keyword evidence="3 6" id="KW-1133">Transmembrane helix</keyword>
<feature type="transmembrane region" description="Helical" evidence="6">
    <location>
        <begin position="234"/>
        <end position="260"/>
    </location>
</feature>
<feature type="transmembrane region" description="Helical" evidence="6">
    <location>
        <begin position="280"/>
        <end position="307"/>
    </location>
</feature>
<feature type="domain" description="CAAX prenyl protease 2/Lysostaphin resistance protein A-like" evidence="7">
    <location>
        <begin position="530"/>
        <end position="618"/>
    </location>
</feature>
<evidence type="ECO:0000313" key="10">
    <source>
        <dbReference type="Proteomes" id="UP000609849"/>
    </source>
</evidence>
<evidence type="ECO:0000256" key="2">
    <source>
        <dbReference type="ARBA" id="ARBA00022692"/>
    </source>
</evidence>
<feature type="transmembrane region" description="Helical" evidence="6">
    <location>
        <begin position="531"/>
        <end position="553"/>
    </location>
</feature>
<feature type="domain" description="ABC-2 type transporter transmembrane" evidence="8">
    <location>
        <begin position="21"/>
        <end position="385"/>
    </location>
</feature>
<evidence type="ECO:0000313" key="9">
    <source>
        <dbReference type="EMBL" id="MBC5997877.1"/>
    </source>
</evidence>
<evidence type="ECO:0000256" key="3">
    <source>
        <dbReference type="ARBA" id="ARBA00022989"/>
    </source>
</evidence>
<dbReference type="InterPro" id="IPR013525">
    <property type="entry name" value="ABC2_TM"/>
</dbReference>
<dbReference type="Pfam" id="PF02517">
    <property type="entry name" value="Rce1-like"/>
    <property type="match status" value="1"/>
</dbReference>
<evidence type="ECO:0000259" key="8">
    <source>
        <dbReference type="Pfam" id="PF12698"/>
    </source>
</evidence>
<keyword evidence="4 6" id="KW-0472">Membrane</keyword>
<feature type="transmembrane region" description="Helical" evidence="6">
    <location>
        <begin position="178"/>
        <end position="204"/>
    </location>
</feature>
<keyword evidence="9" id="KW-0645">Protease</keyword>
<comment type="subcellular location">
    <subcellularLocation>
        <location evidence="1">Membrane</location>
        <topology evidence="1">Multi-pass membrane protein</topology>
    </subcellularLocation>
</comment>
<feature type="transmembrane region" description="Helical" evidence="6">
    <location>
        <begin position="424"/>
        <end position="441"/>
    </location>
</feature>
<feature type="transmembrane region" description="Helical" evidence="6">
    <location>
        <begin position="367"/>
        <end position="387"/>
    </location>
</feature>
<keyword evidence="2 6" id="KW-0812">Transmembrane</keyword>
<gene>
    <name evidence="9" type="ORF">H8923_14030</name>
</gene>
<feature type="coiled-coil region" evidence="5">
    <location>
        <begin position="132"/>
        <end position="159"/>
    </location>
</feature>
<dbReference type="PANTHER" id="PTHR43471">
    <property type="entry name" value="ABC TRANSPORTER PERMEASE"/>
    <property type="match status" value="1"/>
</dbReference>
<dbReference type="PANTHER" id="PTHR43471:SF3">
    <property type="entry name" value="ABC TRANSPORTER PERMEASE PROTEIN NATB"/>
    <property type="match status" value="1"/>
</dbReference>
<feature type="transmembrane region" description="Helical" evidence="6">
    <location>
        <begin position="448"/>
        <end position="468"/>
    </location>
</feature>
<evidence type="ECO:0000256" key="4">
    <source>
        <dbReference type="ARBA" id="ARBA00023136"/>
    </source>
</evidence>
<keyword evidence="9" id="KW-0482">Metalloprotease</keyword>
<comment type="caution">
    <text evidence="9">The sequence shown here is derived from an EMBL/GenBank/DDBJ whole genome shotgun (WGS) entry which is preliminary data.</text>
</comment>
<keyword evidence="9" id="KW-0378">Hydrolase</keyword>
<proteinExistence type="predicted"/>
<name>A0ABR7JSJ2_9FIRM</name>
<feature type="transmembrane region" description="Helical" evidence="6">
    <location>
        <begin position="605"/>
        <end position="627"/>
    </location>
</feature>
<dbReference type="InterPro" id="IPR003675">
    <property type="entry name" value="Rce1/LyrA-like_dom"/>
</dbReference>
<evidence type="ECO:0000256" key="6">
    <source>
        <dbReference type="SAM" id="Phobius"/>
    </source>
</evidence>
<evidence type="ECO:0000256" key="5">
    <source>
        <dbReference type="SAM" id="Coils"/>
    </source>
</evidence>
<feature type="transmembrane region" description="Helical" evidence="6">
    <location>
        <begin position="24"/>
        <end position="46"/>
    </location>
</feature>
<reference evidence="9 10" key="1">
    <citation type="submission" date="2020-08" db="EMBL/GenBank/DDBJ databases">
        <authorList>
            <person name="Liu C."/>
            <person name="Sun Q."/>
        </authorList>
    </citation>
    <scope>NUCLEOTIDE SEQUENCE [LARGE SCALE GENOMIC DNA]</scope>
    <source>
        <strain evidence="9 10">NSJ-18</strain>
    </source>
</reference>
<sequence>MRIKMIKAIFKKEMIDILRDKKTLFMGIVLPIILYPVLMILMTQILSASMNNIERQDINIAFDKNPSSNLISAIEDYSDDETGKINIIESKDYKKELEDGLIDAYIEVKENDKLEDYSIYINSSKENSMTVVDKLEEILDEYKVNITEAKLESEGLNINEVLNPIVYKTVDVAKTEEIAGFFLGQILPVILIIGILLGAIYPAIDSMAGEKERGTLETLFTLPITNLELVMGKYMAVSFCAIVTAILNILSILLTLGFLLASGGMVEGISMGSFDAGQLIIPLIITLICVCLFAMVISAVSMCVCSLAKSFKDAQNYITPVMFLVLIPSYVSMIPNIKLNGITAIIPVVNISLLIKSVLSFNANISLVAMVFISNFTFVILAVILLSKMFNSEEILFGSSRSFSFLEKRSNIKKGTMPSISDGIILYAFGLVLLIYVGSLIQLKFGMAGIAMTQVMIIGLPLLFAYYIKSDFKKVFSLNLPKVKHIFGAISLWIGTYVVVMIITQILLYLFPHSMEVVEGLNDALFIKDNLILNILIVAGMPAICEEMFFRGFLLSSFKNSKKSYKGAIIFTGILFGFMHMDFIRMIPTGLLGISFAYAVCKTNSIYISMFMHFLNNGFAVVVSHFANNLEQTEVATTSVGMSIGQVLIYLVVGLVFIFIGSRLFKDKNRPSEGKSI</sequence>
<feature type="transmembrane region" description="Helical" evidence="6">
    <location>
        <begin position="647"/>
        <end position="665"/>
    </location>
</feature>
<dbReference type="Pfam" id="PF12698">
    <property type="entry name" value="ABC2_membrane_3"/>
    <property type="match status" value="1"/>
</dbReference>
<dbReference type="GO" id="GO:0008237">
    <property type="term" value="F:metallopeptidase activity"/>
    <property type="evidence" value="ECO:0007669"/>
    <property type="project" value="UniProtKB-KW"/>
</dbReference>
<organism evidence="9 10">
    <name type="scientific">Romboutsia faecis</name>
    <dbReference type="NCBI Taxonomy" id="2764597"/>
    <lineage>
        <taxon>Bacteria</taxon>
        <taxon>Bacillati</taxon>
        <taxon>Bacillota</taxon>
        <taxon>Clostridia</taxon>
        <taxon>Peptostreptococcales</taxon>
        <taxon>Peptostreptococcaceae</taxon>
        <taxon>Romboutsia</taxon>
    </lineage>
</organism>
<evidence type="ECO:0000256" key="1">
    <source>
        <dbReference type="ARBA" id="ARBA00004141"/>
    </source>
</evidence>